<dbReference type="AlphaFoldDB" id="A0A8S9V5P0"/>
<sequence length="434" mass="48417">MDAILSRVGDAELRQHCVDAVLEELLQADKQVQQVVSALERTLKVAQASRDVHKSLVLNASEQVQTSFRQLGESCNQIGPLLRLLHRNMSAVSSSTADQPATPTSSAAPTVSESKPAATASPTTSEYELSSDDEDDDPEVVEVTPPTRSKKRKATVDLSESTPVVRRKTLQEDTQTVRNRMATELQKIQVTPISGYTVARHKSLSSFVRSIFTAANEFHHWQPRDDPQMFQLLDEMKHRIGGFKDSCAQKSRRKAMDEWLQAMTASSFVPCLDLQSLPPKRDPRAASVEKSHGSLDLEALIKPVARMWNKLRTDTSSDKEKKQKYFQPLLHASTKFYAAVLATADRGAQSNWASRCNDGLRALFQLAKGSSMTRKECAQLEELLYLVRLIMPKSKNFRKKALKLVPDLLALFPPSARPKFKNLELCNSKKKASS</sequence>
<reference evidence="2" key="1">
    <citation type="submission" date="2020-03" db="EMBL/GenBank/DDBJ databases">
        <title>Hybrid Assembly of Korean Phytophthora infestans isolates.</title>
        <authorList>
            <person name="Prokchorchik M."/>
            <person name="Lee Y."/>
            <person name="Seo J."/>
            <person name="Cho J.-H."/>
            <person name="Park Y.-E."/>
            <person name="Jang D.-C."/>
            <person name="Im J.-S."/>
            <person name="Choi J.-G."/>
            <person name="Park H.-J."/>
            <person name="Lee G.-B."/>
            <person name="Lee Y.-G."/>
            <person name="Hong S.-Y."/>
            <person name="Cho K."/>
            <person name="Sohn K.H."/>
        </authorList>
    </citation>
    <scope>NUCLEOTIDE SEQUENCE</scope>
    <source>
        <strain evidence="2">KR_2_A2</strain>
    </source>
</reference>
<evidence type="ECO:0000256" key="1">
    <source>
        <dbReference type="SAM" id="MobiDB-lite"/>
    </source>
</evidence>
<organism evidence="2 3">
    <name type="scientific">Phytophthora infestans</name>
    <name type="common">Potato late blight agent</name>
    <name type="synonym">Botrytis infestans</name>
    <dbReference type="NCBI Taxonomy" id="4787"/>
    <lineage>
        <taxon>Eukaryota</taxon>
        <taxon>Sar</taxon>
        <taxon>Stramenopiles</taxon>
        <taxon>Oomycota</taxon>
        <taxon>Peronosporomycetes</taxon>
        <taxon>Peronosporales</taxon>
        <taxon>Peronosporaceae</taxon>
        <taxon>Phytophthora</taxon>
    </lineage>
</organism>
<gene>
    <name evidence="2" type="ORF">GN958_ATG04072</name>
</gene>
<feature type="region of interest" description="Disordered" evidence="1">
    <location>
        <begin position="92"/>
        <end position="163"/>
    </location>
</feature>
<feature type="compositionally biased region" description="Polar residues" evidence="1">
    <location>
        <begin position="92"/>
        <end position="113"/>
    </location>
</feature>
<comment type="caution">
    <text evidence="2">The sequence shown here is derived from an EMBL/GenBank/DDBJ whole genome shotgun (WGS) entry which is preliminary data.</text>
</comment>
<name>A0A8S9V5P0_PHYIN</name>
<dbReference type="Proteomes" id="UP000704712">
    <property type="component" value="Unassembled WGS sequence"/>
</dbReference>
<dbReference type="EMBL" id="JAACNO010000563">
    <property type="protein sequence ID" value="KAF4146732.1"/>
    <property type="molecule type" value="Genomic_DNA"/>
</dbReference>
<evidence type="ECO:0000313" key="2">
    <source>
        <dbReference type="EMBL" id="KAF4146732.1"/>
    </source>
</evidence>
<proteinExistence type="predicted"/>
<accession>A0A8S9V5P0</accession>
<protein>
    <submittedName>
        <fullName evidence="2">Uncharacterized protein</fullName>
    </submittedName>
</protein>
<feature type="compositionally biased region" description="Acidic residues" evidence="1">
    <location>
        <begin position="129"/>
        <end position="140"/>
    </location>
</feature>
<evidence type="ECO:0000313" key="3">
    <source>
        <dbReference type="Proteomes" id="UP000704712"/>
    </source>
</evidence>